<protein>
    <submittedName>
        <fullName evidence="1">Uncharacterized protein</fullName>
    </submittedName>
</protein>
<evidence type="ECO:0000313" key="1">
    <source>
        <dbReference type="EMBL" id="KAL1835923.1"/>
    </source>
</evidence>
<sequence>MCTYTQREYSCGHFRWIATAHCSQFKWNVPQLLSKCDPDITGFQDRDFICGECKWRLEPLKHAYSSRLAWSLADFVALGK</sequence>
<dbReference type="EMBL" id="JAZGSY010000506">
    <property type="protein sequence ID" value="KAL1835923.1"/>
    <property type="molecule type" value="Genomic_DNA"/>
</dbReference>
<reference evidence="1 2" key="1">
    <citation type="journal article" date="2024" name="Commun. Biol.">
        <title>Comparative genomic analysis of thermophilic fungi reveals convergent evolutionary adaptations and gene losses.</title>
        <authorList>
            <person name="Steindorff A.S."/>
            <person name="Aguilar-Pontes M.V."/>
            <person name="Robinson A.J."/>
            <person name="Andreopoulos B."/>
            <person name="LaButti K."/>
            <person name="Kuo A."/>
            <person name="Mondo S."/>
            <person name="Riley R."/>
            <person name="Otillar R."/>
            <person name="Haridas S."/>
            <person name="Lipzen A."/>
            <person name="Grimwood J."/>
            <person name="Schmutz J."/>
            <person name="Clum A."/>
            <person name="Reid I.D."/>
            <person name="Moisan M.C."/>
            <person name="Butler G."/>
            <person name="Nguyen T.T.M."/>
            <person name="Dewar K."/>
            <person name="Conant G."/>
            <person name="Drula E."/>
            <person name="Henrissat B."/>
            <person name="Hansel C."/>
            <person name="Singer S."/>
            <person name="Hutchinson M.I."/>
            <person name="de Vries R.P."/>
            <person name="Natvig D.O."/>
            <person name="Powell A.J."/>
            <person name="Tsang A."/>
            <person name="Grigoriev I.V."/>
        </authorList>
    </citation>
    <scope>NUCLEOTIDE SEQUENCE [LARGE SCALE GENOMIC DNA]</scope>
    <source>
        <strain evidence="1 2">CBS 620.91</strain>
    </source>
</reference>
<accession>A0ABR3V3S1</accession>
<comment type="caution">
    <text evidence="1">The sequence shown here is derived from an EMBL/GenBank/DDBJ whole genome shotgun (WGS) entry which is preliminary data.</text>
</comment>
<proteinExistence type="predicted"/>
<gene>
    <name evidence="1" type="ORF">VTJ49DRAFT_5864</name>
</gene>
<organism evidence="1 2">
    <name type="scientific">Humicola insolens</name>
    <name type="common">Soft-rot fungus</name>
    <dbReference type="NCBI Taxonomy" id="85995"/>
    <lineage>
        <taxon>Eukaryota</taxon>
        <taxon>Fungi</taxon>
        <taxon>Dikarya</taxon>
        <taxon>Ascomycota</taxon>
        <taxon>Pezizomycotina</taxon>
        <taxon>Sordariomycetes</taxon>
        <taxon>Sordariomycetidae</taxon>
        <taxon>Sordariales</taxon>
        <taxon>Chaetomiaceae</taxon>
        <taxon>Mycothermus</taxon>
    </lineage>
</organism>
<evidence type="ECO:0000313" key="2">
    <source>
        <dbReference type="Proteomes" id="UP001583172"/>
    </source>
</evidence>
<dbReference type="Proteomes" id="UP001583172">
    <property type="component" value="Unassembled WGS sequence"/>
</dbReference>
<name>A0ABR3V3S1_HUMIN</name>
<keyword evidence="2" id="KW-1185">Reference proteome</keyword>